<dbReference type="SUPFAM" id="SSF50370">
    <property type="entry name" value="Ricin B-like lectins"/>
    <property type="match status" value="1"/>
</dbReference>
<evidence type="ECO:0000313" key="2">
    <source>
        <dbReference type="Proteomes" id="UP001592582"/>
    </source>
</evidence>
<dbReference type="Proteomes" id="UP001592582">
    <property type="component" value="Unassembled WGS sequence"/>
</dbReference>
<dbReference type="InterPro" id="IPR013320">
    <property type="entry name" value="ConA-like_dom_sf"/>
</dbReference>
<proteinExistence type="predicted"/>
<protein>
    <submittedName>
        <fullName evidence="1">Arabinofuranosidase catalytic domain-containing protein</fullName>
    </submittedName>
</protein>
<reference evidence="1 2" key="1">
    <citation type="submission" date="2024-09" db="EMBL/GenBank/DDBJ databases">
        <authorList>
            <person name="Lee S.D."/>
        </authorList>
    </citation>
    <scope>NUCLEOTIDE SEQUENCE [LARGE SCALE GENOMIC DNA]</scope>
    <source>
        <strain evidence="1 2">N1-1</strain>
    </source>
</reference>
<organism evidence="1 2">
    <name type="scientific">Streptacidiphilus alkalitolerans</name>
    <dbReference type="NCBI Taxonomy" id="3342712"/>
    <lineage>
        <taxon>Bacteria</taxon>
        <taxon>Bacillati</taxon>
        <taxon>Actinomycetota</taxon>
        <taxon>Actinomycetes</taxon>
        <taxon>Kitasatosporales</taxon>
        <taxon>Streptomycetaceae</taxon>
        <taxon>Streptacidiphilus</taxon>
    </lineage>
</organism>
<dbReference type="InterPro" id="IPR035992">
    <property type="entry name" value="Ricin_B-like_lectins"/>
</dbReference>
<evidence type="ECO:0000313" key="1">
    <source>
        <dbReference type="EMBL" id="MFC1414784.1"/>
    </source>
</evidence>
<dbReference type="PANTHER" id="PTHR39447">
    <property type="entry name" value="ALPHA-L-ARABINOFURANOSIDASE B"/>
    <property type="match status" value="1"/>
</dbReference>
<dbReference type="InterPro" id="IPR038964">
    <property type="entry name" value="ABFB"/>
</dbReference>
<comment type="caution">
    <text evidence="1">The sequence shown here is derived from an EMBL/GenBank/DDBJ whole genome shotgun (WGS) entry which is preliminary data.</text>
</comment>
<accession>A0ABV6VM13</accession>
<dbReference type="EMBL" id="JBHEZX010000028">
    <property type="protein sequence ID" value="MFC1414784.1"/>
    <property type="molecule type" value="Genomic_DNA"/>
</dbReference>
<sequence>MARLHRCYSSHSPVTSRKGKPLFATTTPPRALRRARPIVVLLLTLALAAAVFAGRAVAAGPDATAVRQALPAAAAAVAPLPCDIYATGGTPCVTAHSTTRALFAAYNGPLYQIQRASDHSYRDIGLLSAGGFADGASQTSFCAGTSCTITKIYDQTTRHNDMPISSGGYWKGPGANGADVGADAMALPVTASGHQVFGVKVTQGVGYRVDHASGAPTGSQPEGIYMVTSSNYTDQWCCFDYGSGENSHTDTGNATMNAIYWGTACWFGGCTGTGPWVEADLENGMYHTNTGSNKDPNNQGVHFPFVSAWEKNNGTSNFTLKYGNAAAGGLTTTYSGALPNGYSPMKTDSSILLGTGGDNSVSGQGEFFEGAITAGYPSDATENAVQATVTAAGYGSSSGGGGGGTGTTTPLRSANGGRCVDVPNASQTNGTQLQLWDCNGNANQQWTQTSAKELRIYGGKCLDDEAKGTANGTRAIIWDCNGQTNQQWNVNSDGTVTSVQSGLCLDASAYGTTNGTLVQLWTCTGATNQKWNRS</sequence>
<dbReference type="PANTHER" id="PTHR39447:SF2">
    <property type="entry name" value="ALPHA-L-ARABINOFURANOSIDASE B"/>
    <property type="match status" value="1"/>
</dbReference>
<dbReference type="CDD" id="cd23418">
    <property type="entry name" value="beta-trefoil_Ricin_XLN-like"/>
    <property type="match status" value="1"/>
</dbReference>
<dbReference type="Gene3D" id="2.80.10.50">
    <property type="match status" value="1"/>
</dbReference>
<dbReference type="SUPFAM" id="SSF49899">
    <property type="entry name" value="Concanavalin A-like lectins/glucanases"/>
    <property type="match status" value="1"/>
</dbReference>
<dbReference type="Pfam" id="PF09206">
    <property type="entry name" value="ArabFuran-catal"/>
    <property type="match status" value="1"/>
</dbReference>
<dbReference type="Pfam" id="PF00652">
    <property type="entry name" value="Ricin_B_lectin"/>
    <property type="match status" value="1"/>
</dbReference>
<name>A0ABV6VM13_9ACTN</name>
<dbReference type="InterPro" id="IPR000772">
    <property type="entry name" value="Ricin_B_lectin"/>
</dbReference>
<dbReference type="SMART" id="SM00458">
    <property type="entry name" value="RICIN"/>
    <property type="match status" value="1"/>
</dbReference>
<dbReference type="InterPro" id="IPR015289">
    <property type="entry name" value="A-L-arabinofuranosidase_B_cat"/>
</dbReference>
<keyword evidence="2" id="KW-1185">Reference proteome</keyword>
<dbReference type="PROSITE" id="PS50231">
    <property type="entry name" value="RICIN_B_LECTIN"/>
    <property type="match status" value="1"/>
</dbReference>
<dbReference type="Gene3D" id="2.60.120.200">
    <property type="match status" value="1"/>
</dbReference>
<gene>
    <name evidence="1" type="ORF">ACEZDG_36545</name>
</gene>